<evidence type="ECO:0000313" key="2">
    <source>
        <dbReference type="EMBL" id="AWP12875.1"/>
    </source>
</evidence>
<name>A0A2U9C8H2_SCOMX</name>
<dbReference type="Proteomes" id="UP000246464">
    <property type="component" value="Chromosome 14"/>
</dbReference>
<dbReference type="EMBL" id="CP026256">
    <property type="protein sequence ID" value="AWP12875.1"/>
    <property type="molecule type" value="Genomic_DNA"/>
</dbReference>
<sequence length="49" mass="5834">MTRLLAIVLLQKVTDGTKEEMQQEEMQPSFRMKRQTRRAKQDGKRKAIE</sequence>
<dbReference type="AlphaFoldDB" id="A0A2U9C8H2"/>
<gene>
    <name evidence="2" type="ORF">SMAX5B_018622</name>
</gene>
<protein>
    <submittedName>
        <fullName evidence="2">Uncharacterized protein</fullName>
    </submittedName>
</protein>
<keyword evidence="3" id="KW-1185">Reference proteome</keyword>
<proteinExistence type="predicted"/>
<evidence type="ECO:0000256" key="1">
    <source>
        <dbReference type="SAM" id="MobiDB-lite"/>
    </source>
</evidence>
<evidence type="ECO:0000313" key="3">
    <source>
        <dbReference type="Proteomes" id="UP000246464"/>
    </source>
</evidence>
<organism evidence="2 3">
    <name type="scientific">Scophthalmus maximus</name>
    <name type="common">Turbot</name>
    <name type="synonym">Psetta maxima</name>
    <dbReference type="NCBI Taxonomy" id="52904"/>
    <lineage>
        <taxon>Eukaryota</taxon>
        <taxon>Metazoa</taxon>
        <taxon>Chordata</taxon>
        <taxon>Craniata</taxon>
        <taxon>Vertebrata</taxon>
        <taxon>Euteleostomi</taxon>
        <taxon>Actinopterygii</taxon>
        <taxon>Neopterygii</taxon>
        <taxon>Teleostei</taxon>
        <taxon>Neoteleostei</taxon>
        <taxon>Acanthomorphata</taxon>
        <taxon>Carangaria</taxon>
        <taxon>Pleuronectiformes</taxon>
        <taxon>Pleuronectoidei</taxon>
        <taxon>Scophthalmidae</taxon>
        <taxon>Scophthalmus</taxon>
    </lineage>
</organism>
<accession>A0A2U9C8H2</accession>
<feature type="compositionally biased region" description="Basic and acidic residues" evidence="1">
    <location>
        <begin position="39"/>
        <end position="49"/>
    </location>
</feature>
<reference evidence="2 3" key="1">
    <citation type="submission" date="2017-12" db="EMBL/GenBank/DDBJ databases">
        <title>Integrating genomic resources of turbot (Scophthalmus maximus) in depth evaluation of genetic and physical mapping variation across individuals.</title>
        <authorList>
            <person name="Martinez P."/>
        </authorList>
    </citation>
    <scope>NUCLEOTIDE SEQUENCE [LARGE SCALE GENOMIC DNA]</scope>
</reference>
<feature type="region of interest" description="Disordered" evidence="1">
    <location>
        <begin position="17"/>
        <end position="49"/>
    </location>
</feature>